<comment type="catalytic activity">
    <reaction evidence="6">
        <text>2'-phospho-[ligated tRNA] + NAD(+) = mature tRNA + ADP-alpha-D-ribose 1'',2''-cyclic phosphate + nicotinamide</text>
        <dbReference type="Rhea" id="RHEA:23324"/>
        <dbReference type="Rhea" id="RHEA-COMP:11106"/>
        <dbReference type="Rhea" id="RHEA-COMP:11107"/>
        <dbReference type="ChEBI" id="CHEBI:17154"/>
        <dbReference type="ChEBI" id="CHEBI:57540"/>
        <dbReference type="ChEBI" id="CHEBI:76596"/>
        <dbReference type="ChEBI" id="CHEBI:82883"/>
        <dbReference type="ChEBI" id="CHEBI:85027"/>
        <dbReference type="EC" id="2.7.1.160"/>
    </reaction>
</comment>
<sequence length="228" mass="25408">NNRKLSHTLSWALRHSAIDIGLTILDDGYVPVQEILDSTHPRLKGVTSIENIRNVVETSDKQRFKLFERPRYLFYPINNDANENNNDGHSIKLINPEKLLTKLTTDELRTLPCIVHGTYLEAWESIKKEQNEGDGCGGLKKMKRTHIHFASGLPDDTGVISGMRKNCNTYIYIDAVKCAAAATSTDGGRIDFFTSDNGVLLTDGIDNTGILPIEYFSHVTDTSGKTLL</sequence>
<comment type="similarity">
    <text evidence="2">Belongs to the KptA/TPT1 family.</text>
</comment>
<organism evidence="7 8">
    <name type="scientific">Fragilariopsis cylindrus CCMP1102</name>
    <dbReference type="NCBI Taxonomy" id="635003"/>
    <lineage>
        <taxon>Eukaryota</taxon>
        <taxon>Sar</taxon>
        <taxon>Stramenopiles</taxon>
        <taxon>Ochrophyta</taxon>
        <taxon>Bacillariophyta</taxon>
        <taxon>Bacillariophyceae</taxon>
        <taxon>Bacillariophycidae</taxon>
        <taxon>Bacillariales</taxon>
        <taxon>Bacillariaceae</taxon>
        <taxon>Fragilariopsis</taxon>
    </lineage>
</organism>
<dbReference type="Proteomes" id="UP000095751">
    <property type="component" value="Unassembled WGS sequence"/>
</dbReference>
<dbReference type="PANTHER" id="PTHR12684:SF2">
    <property type="entry name" value="TRNA 2'-PHOSPHOTRANSFERASE 1"/>
    <property type="match status" value="1"/>
</dbReference>
<keyword evidence="4 7" id="KW-0808">Transferase</keyword>
<reference evidence="7 8" key="1">
    <citation type="submission" date="2016-09" db="EMBL/GenBank/DDBJ databases">
        <title>Extensive genetic diversity and differential bi-allelic expression allows diatom success in the polar Southern Ocean.</title>
        <authorList>
            <consortium name="DOE Joint Genome Institute"/>
            <person name="Mock T."/>
            <person name="Otillar R.P."/>
            <person name="Strauss J."/>
            <person name="Dupont C."/>
            <person name="Frickenhaus S."/>
            <person name="Maumus F."/>
            <person name="Mcmullan M."/>
            <person name="Sanges R."/>
            <person name="Schmutz J."/>
            <person name="Toseland A."/>
            <person name="Valas R."/>
            <person name="Veluchamy A."/>
            <person name="Ward B.J."/>
            <person name="Allen A."/>
            <person name="Barry K."/>
            <person name="Falciatore A."/>
            <person name="Ferrante M."/>
            <person name="Fortunato A.E."/>
            <person name="Gloeckner G."/>
            <person name="Gruber A."/>
            <person name="Hipkin R."/>
            <person name="Janech M."/>
            <person name="Kroth P."/>
            <person name="Leese F."/>
            <person name="Lindquist E."/>
            <person name="Lyon B.R."/>
            <person name="Martin J."/>
            <person name="Mayer C."/>
            <person name="Parker M."/>
            <person name="Quesneville H."/>
            <person name="Raymond J."/>
            <person name="Uhlig C."/>
            <person name="Valentin K.U."/>
            <person name="Worden A.Z."/>
            <person name="Armbrust E.V."/>
            <person name="Bowler C."/>
            <person name="Green B."/>
            <person name="Moulton V."/>
            <person name="Van Oosterhout C."/>
            <person name="Grigoriev I."/>
        </authorList>
    </citation>
    <scope>NUCLEOTIDE SEQUENCE [LARGE SCALE GENOMIC DNA]</scope>
    <source>
        <strain evidence="7 8">CCMP1102</strain>
    </source>
</reference>
<gene>
    <name evidence="7" type="ORF">FRACYDRAFT_142575</name>
</gene>
<dbReference type="KEGG" id="fcy:FRACYDRAFT_142575"/>
<protein>
    <recommendedName>
        <fullName evidence="3">2'-phosphotransferase</fullName>
        <ecNumber evidence="3">2.7.1.160</ecNumber>
    </recommendedName>
</protein>
<evidence type="ECO:0000256" key="6">
    <source>
        <dbReference type="ARBA" id="ARBA00047949"/>
    </source>
</evidence>
<dbReference type="SUPFAM" id="SSF56399">
    <property type="entry name" value="ADP-ribosylation"/>
    <property type="match status" value="1"/>
</dbReference>
<dbReference type="AlphaFoldDB" id="A0A1E7FC51"/>
<evidence type="ECO:0000313" key="8">
    <source>
        <dbReference type="Proteomes" id="UP000095751"/>
    </source>
</evidence>
<dbReference type="Gene3D" id="3.20.170.30">
    <property type="match status" value="1"/>
</dbReference>
<comment type="function">
    <text evidence="1">Catalyzes the last step of tRNA splicing, the transfer of the splice junction 2'-phosphate from ligated tRNA to NAD to produce ADP-ribose 1''-2'' cyclic phosphate.</text>
</comment>
<dbReference type="InterPro" id="IPR042081">
    <property type="entry name" value="RNA_2'-PTrans_C"/>
</dbReference>
<keyword evidence="8" id="KW-1185">Reference proteome</keyword>
<dbReference type="EMBL" id="KV784359">
    <property type="protein sequence ID" value="OEU15635.1"/>
    <property type="molecule type" value="Genomic_DNA"/>
</dbReference>
<evidence type="ECO:0000256" key="3">
    <source>
        <dbReference type="ARBA" id="ARBA00012007"/>
    </source>
</evidence>
<dbReference type="GO" id="GO:0006388">
    <property type="term" value="P:tRNA splicing, via endonucleolytic cleavage and ligation"/>
    <property type="evidence" value="ECO:0007669"/>
    <property type="project" value="TreeGrafter"/>
</dbReference>
<name>A0A1E7FC51_9STRA</name>
<dbReference type="PANTHER" id="PTHR12684">
    <property type="entry name" value="PUTATIVE PHOSPHOTRANSFERASE"/>
    <property type="match status" value="1"/>
</dbReference>
<dbReference type="EC" id="2.7.1.160" evidence="3"/>
<feature type="non-terminal residue" evidence="7">
    <location>
        <position position="228"/>
    </location>
</feature>
<dbReference type="InterPro" id="IPR042080">
    <property type="entry name" value="RNA_2'-PTrans_N"/>
</dbReference>
<evidence type="ECO:0000256" key="1">
    <source>
        <dbReference type="ARBA" id="ARBA00003343"/>
    </source>
</evidence>
<dbReference type="Gene3D" id="1.10.10.970">
    <property type="entry name" value="RNA 2'-phosphotransferase, Tpt1/KptA family, N-terminal domain"/>
    <property type="match status" value="1"/>
</dbReference>
<dbReference type="OrthoDB" id="419694at2759"/>
<dbReference type="InParanoid" id="A0A1E7FC51"/>
<evidence type="ECO:0000256" key="2">
    <source>
        <dbReference type="ARBA" id="ARBA00009836"/>
    </source>
</evidence>
<accession>A0A1E7FC51</accession>
<keyword evidence="5" id="KW-0520">NAD</keyword>
<proteinExistence type="inferred from homology"/>
<evidence type="ECO:0000256" key="5">
    <source>
        <dbReference type="ARBA" id="ARBA00023027"/>
    </source>
</evidence>
<feature type="non-terminal residue" evidence="7">
    <location>
        <position position="1"/>
    </location>
</feature>
<dbReference type="InterPro" id="IPR002745">
    <property type="entry name" value="Ptrans_KptA/Tpt1"/>
</dbReference>
<evidence type="ECO:0000256" key="4">
    <source>
        <dbReference type="ARBA" id="ARBA00022679"/>
    </source>
</evidence>
<dbReference type="GO" id="GO:0000215">
    <property type="term" value="F:tRNA 2'-phosphotransferase activity"/>
    <property type="evidence" value="ECO:0007669"/>
    <property type="project" value="UniProtKB-EC"/>
</dbReference>
<dbReference type="Pfam" id="PF01885">
    <property type="entry name" value="PTS_2-RNA"/>
    <property type="match status" value="1"/>
</dbReference>
<evidence type="ECO:0000313" key="7">
    <source>
        <dbReference type="EMBL" id="OEU15635.1"/>
    </source>
</evidence>